<dbReference type="PANTHER" id="PTHR35330:SF1">
    <property type="entry name" value="SIROHEME BIOSYNTHESIS PROTEIN MET8"/>
    <property type="match status" value="1"/>
</dbReference>
<dbReference type="InterPro" id="IPR028161">
    <property type="entry name" value="Met8-like"/>
</dbReference>
<evidence type="ECO:0000313" key="8">
    <source>
        <dbReference type="Proteomes" id="UP001063350"/>
    </source>
</evidence>
<dbReference type="GO" id="GO:0043115">
    <property type="term" value="F:precorrin-2 dehydrogenase activity"/>
    <property type="evidence" value="ECO:0007669"/>
    <property type="project" value="UniProtKB-EC"/>
</dbReference>
<evidence type="ECO:0000256" key="4">
    <source>
        <dbReference type="ARBA" id="ARBA00023027"/>
    </source>
</evidence>
<dbReference type="SUPFAM" id="SSF51735">
    <property type="entry name" value="NAD(P)-binding Rossmann-fold domains"/>
    <property type="match status" value="1"/>
</dbReference>
<evidence type="ECO:0000256" key="1">
    <source>
        <dbReference type="ARBA" id="ARBA00005010"/>
    </source>
</evidence>
<comment type="pathway">
    <text evidence="1">Porphyrin-containing compound metabolism; siroheme biosynthesis; sirohydrochlorin from precorrin-2: step 1/1.</text>
</comment>
<evidence type="ECO:0000256" key="6">
    <source>
        <dbReference type="ARBA" id="ARBA00047561"/>
    </source>
</evidence>
<dbReference type="Proteomes" id="UP001063350">
    <property type="component" value="Chromosome"/>
</dbReference>
<dbReference type="InterPro" id="IPR006367">
    <property type="entry name" value="Sirohaem_synthase_N"/>
</dbReference>
<dbReference type="PANTHER" id="PTHR35330">
    <property type="entry name" value="SIROHEME BIOSYNTHESIS PROTEIN MET8"/>
    <property type="match status" value="1"/>
</dbReference>
<dbReference type="GO" id="GO:0004325">
    <property type="term" value="F:ferrochelatase activity"/>
    <property type="evidence" value="ECO:0007669"/>
    <property type="project" value="InterPro"/>
</dbReference>
<dbReference type="AlphaFoldDB" id="A0A915XJ98"/>
<dbReference type="InterPro" id="IPR036291">
    <property type="entry name" value="NAD(P)-bd_dom_sf"/>
</dbReference>
<evidence type="ECO:0000256" key="5">
    <source>
        <dbReference type="ARBA" id="ARBA00023244"/>
    </source>
</evidence>
<evidence type="ECO:0000256" key="3">
    <source>
        <dbReference type="ARBA" id="ARBA00023002"/>
    </source>
</evidence>
<keyword evidence="5" id="KW-0627">Porphyrin biosynthesis</keyword>
<dbReference type="NCBIfam" id="TIGR01470">
    <property type="entry name" value="cysG_Nterm"/>
    <property type="match status" value="1"/>
</dbReference>
<dbReference type="KEGG" id="ddu:GF1_24360"/>
<gene>
    <name evidence="7" type="ORF">GF1_24360</name>
</gene>
<organism evidence="7 8">
    <name type="scientific">Desulfolithobacter dissulfuricans</name>
    <dbReference type="NCBI Taxonomy" id="2795293"/>
    <lineage>
        <taxon>Bacteria</taxon>
        <taxon>Pseudomonadati</taxon>
        <taxon>Thermodesulfobacteriota</taxon>
        <taxon>Desulfobulbia</taxon>
        <taxon>Desulfobulbales</taxon>
        <taxon>Desulfobulbaceae</taxon>
        <taxon>Desulfolithobacter</taxon>
    </lineage>
</organism>
<keyword evidence="4" id="KW-0520">NAD</keyword>
<evidence type="ECO:0000313" key="7">
    <source>
        <dbReference type="EMBL" id="BCO10060.1"/>
    </source>
</evidence>
<dbReference type="Gene3D" id="3.40.50.720">
    <property type="entry name" value="NAD(P)-binding Rossmann-like Domain"/>
    <property type="match status" value="1"/>
</dbReference>
<keyword evidence="3" id="KW-0560">Oxidoreductase</keyword>
<evidence type="ECO:0000256" key="2">
    <source>
        <dbReference type="ARBA" id="ARBA00012400"/>
    </source>
</evidence>
<dbReference type="EC" id="1.3.1.76" evidence="2"/>
<dbReference type="Pfam" id="PF13241">
    <property type="entry name" value="NAD_binding_7"/>
    <property type="match status" value="1"/>
</dbReference>
<accession>A0A915XJ98</accession>
<name>A0A915XJ98_9BACT</name>
<dbReference type="GO" id="GO:0019354">
    <property type="term" value="P:siroheme biosynthetic process"/>
    <property type="evidence" value="ECO:0007669"/>
    <property type="project" value="InterPro"/>
</dbReference>
<protein>
    <recommendedName>
        <fullName evidence="2">precorrin-2 dehydrogenase</fullName>
        <ecNumber evidence="2">1.3.1.76</ecNumber>
    </recommendedName>
</protein>
<comment type="catalytic activity">
    <reaction evidence="6">
        <text>precorrin-2 + NAD(+) = sirohydrochlorin + NADH + 2 H(+)</text>
        <dbReference type="Rhea" id="RHEA:15613"/>
        <dbReference type="ChEBI" id="CHEBI:15378"/>
        <dbReference type="ChEBI" id="CHEBI:57540"/>
        <dbReference type="ChEBI" id="CHEBI:57945"/>
        <dbReference type="ChEBI" id="CHEBI:58351"/>
        <dbReference type="ChEBI" id="CHEBI:58827"/>
        <dbReference type="EC" id="1.3.1.76"/>
    </reaction>
</comment>
<proteinExistence type="predicted"/>
<sequence>MYPVCLDITGKLCVVVGGGRVARRKVRGLLEAGARVRVISPEATAELVHLARSGRIEWLDRPYRQGDLSGALLVFAATDNQQVQEAVRQEAEATGQLINVADDPGRCSFHVPAVVRRGR</sequence>
<keyword evidence="8" id="KW-1185">Reference proteome</keyword>
<dbReference type="EMBL" id="AP024233">
    <property type="protein sequence ID" value="BCO10060.1"/>
    <property type="molecule type" value="Genomic_DNA"/>
</dbReference>
<reference evidence="7" key="1">
    <citation type="submission" date="2020-12" db="EMBL/GenBank/DDBJ databases">
        <title>Desulfobium dissulfuricans gen. nov., sp. nov., a novel mesophilic, sulfate-reducing bacterium isolated from a deep-sea hydrothermal vent.</title>
        <authorList>
            <person name="Hashimoto Y."/>
            <person name="Tame A."/>
            <person name="Sawayama S."/>
            <person name="Miyazaki J."/>
            <person name="Takai K."/>
            <person name="Nakagawa S."/>
        </authorList>
    </citation>
    <scope>NUCLEOTIDE SEQUENCE</scope>
    <source>
        <strain evidence="7">GF1</strain>
    </source>
</reference>